<dbReference type="UniPathway" id="UPA00219"/>
<gene>
    <name evidence="1" type="primary">amj</name>
    <name evidence="3" type="ORF">CHCC16736_3712</name>
    <name evidence="2" type="ORF">I6G80_00670</name>
</gene>
<dbReference type="Proteomes" id="UP000595038">
    <property type="component" value="Chromosome"/>
</dbReference>
<name>A0A1Y0YJI1_BACLI</name>
<comment type="function">
    <text evidence="1">Involved in peptidoglycan biosynthesis. Transports lipid-linked peptidoglycan precursors from the inner to the outer leaflet of the cytoplasmic membrane.</text>
</comment>
<dbReference type="EMBL" id="NILC01000016">
    <property type="protein sequence ID" value="TWL30162.1"/>
    <property type="molecule type" value="Genomic_DNA"/>
</dbReference>
<dbReference type="RefSeq" id="WP_003179042.1">
    <property type="nucleotide sequence ID" value="NZ_BEXU01000038.1"/>
</dbReference>
<dbReference type="AlphaFoldDB" id="A0A1Y0YJI1"/>
<comment type="subcellular location">
    <subcellularLocation>
        <location evidence="1">Cell membrane</location>
        <topology evidence="1">Multi-pass membrane protein</topology>
    </subcellularLocation>
</comment>
<keyword evidence="1" id="KW-0961">Cell wall biogenesis/degradation</keyword>
<dbReference type="HAMAP" id="MF_02077">
    <property type="entry name" value="Amj_flippase"/>
    <property type="match status" value="1"/>
</dbReference>
<keyword evidence="1" id="KW-1133">Transmembrane helix</keyword>
<reference evidence="3 4" key="1">
    <citation type="submission" date="2019-06" db="EMBL/GenBank/DDBJ databases">
        <title>Genome sequence analysis of &gt;100 Bacillus licheniformis strains suggests intrinsic resistance to this species.</title>
        <authorList>
            <person name="Wels M."/>
            <person name="Siezen R.J."/>
            <person name="Johansen E."/>
            <person name="Stuer-Lauridsen B."/>
            <person name="Bjerre K."/>
            <person name="Nielsen B.K.K."/>
        </authorList>
    </citation>
    <scope>NUCLEOTIDE SEQUENCE [LARGE SCALE GENOMIC DNA]</scope>
    <source>
        <strain evidence="3 4">BAC-16736</strain>
    </source>
</reference>
<comment type="caution">
    <text evidence="1">Lacks conserved residue(s) required for the propagation of feature annotation.</text>
</comment>
<organism evidence="3 4">
    <name type="scientific">Bacillus licheniformis</name>
    <dbReference type="NCBI Taxonomy" id="1402"/>
    <lineage>
        <taxon>Bacteria</taxon>
        <taxon>Bacillati</taxon>
        <taxon>Bacillota</taxon>
        <taxon>Bacilli</taxon>
        <taxon>Bacillales</taxon>
        <taxon>Bacillaceae</taxon>
        <taxon>Bacillus</taxon>
    </lineage>
</organism>
<evidence type="ECO:0000313" key="4">
    <source>
        <dbReference type="Proteomes" id="UP000435910"/>
    </source>
</evidence>
<evidence type="ECO:0000313" key="2">
    <source>
        <dbReference type="EMBL" id="QPR72874.1"/>
    </source>
</evidence>
<comment type="pathway">
    <text evidence="1">Cell wall biogenesis; peptidoglycan biosynthesis.</text>
</comment>
<keyword evidence="1" id="KW-0813">Transport</keyword>
<dbReference type="Pfam" id="PF10997">
    <property type="entry name" value="Amj"/>
    <property type="match status" value="1"/>
</dbReference>
<dbReference type="GO" id="GO:0015648">
    <property type="term" value="F:lipid-linked peptidoglycan transporter activity"/>
    <property type="evidence" value="ECO:0007669"/>
    <property type="project" value="UniProtKB-UniRule"/>
</dbReference>
<feature type="transmembrane region" description="Helical" evidence="1">
    <location>
        <begin position="37"/>
        <end position="55"/>
    </location>
</feature>
<dbReference type="OMA" id="SNMIQAP"/>
<dbReference type="GO" id="GO:0008360">
    <property type="term" value="P:regulation of cell shape"/>
    <property type="evidence" value="ECO:0007669"/>
    <property type="project" value="UniProtKB-KW"/>
</dbReference>
<accession>A0A1Y0YJI1</accession>
<dbReference type="GO" id="GO:0009252">
    <property type="term" value="P:peptidoglycan biosynthetic process"/>
    <property type="evidence" value="ECO:0007669"/>
    <property type="project" value="UniProtKB-UniRule"/>
</dbReference>
<feature type="transmembrane region" description="Helical" evidence="1">
    <location>
        <begin position="162"/>
        <end position="186"/>
    </location>
</feature>
<keyword evidence="1" id="KW-0573">Peptidoglycan synthesis</keyword>
<evidence type="ECO:0000313" key="5">
    <source>
        <dbReference type="Proteomes" id="UP000595038"/>
    </source>
</evidence>
<evidence type="ECO:0000313" key="3">
    <source>
        <dbReference type="EMBL" id="TWL30162.1"/>
    </source>
</evidence>
<evidence type="ECO:0000256" key="1">
    <source>
        <dbReference type="HAMAP-Rule" id="MF_02077"/>
    </source>
</evidence>
<keyword evidence="1" id="KW-0133">Cell shape</keyword>
<protein>
    <recommendedName>
        <fullName evidence="1">Lipid II flippase Amj</fullName>
    </recommendedName>
</protein>
<dbReference type="InterPro" id="IPR021260">
    <property type="entry name" value="Amj"/>
</dbReference>
<sequence length="269" mass="29573">MDFLTSKVLLIFCFLLLIHSIETLAYAARLSGARVGFIASALSLFNVMVIVSRMSNMVQQPVTGKLVDVAGADALSLVGSQFRFLIFGSTVGTIFGMLLLPTFVAVFSRAIVHLAGENGSVLQVFRKAFSKNSFKHAKHYAKRPSLEYVKDFRFRYIPKRLFVLNMVITAIYTIGVLAALYAGVLVPERHTTAVMASGLVNGVATMLLALFVDPKVSVLADDVAKGKRSYTYLKWASITMAASRVAGTIFAQVLFIPASYYIAWMTKWM</sequence>
<feature type="transmembrane region" description="Helical" evidence="1">
    <location>
        <begin position="232"/>
        <end position="263"/>
    </location>
</feature>
<reference evidence="2 5" key="2">
    <citation type="submission" date="2020-12" db="EMBL/GenBank/DDBJ databases">
        <title>FDA dAtabase for Regulatory Grade micrObial Sequences (FDA-ARGOS): Supporting development and validation of Infectious Disease Dx tests.</title>
        <authorList>
            <person name="Nelson B."/>
            <person name="Plummer A."/>
            <person name="Tallon L."/>
            <person name="Sadzewicz L."/>
            <person name="Zhao X."/>
            <person name="Boylan J."/>
            <person name="Ott S."/>
            <person name="Bowen H."/>
            <person name="Vavikolanu K."/>
            <person name="Mehta A."/>
            <person name="Aluvathingal J."/>
            <person name="Nadendla S."/>
            <person name="Myers T."/>
            <person name="Yan Y."/>
            <person name="Sichtig H."/>
        </authorList>
    </citation>
    <scope>NUCLEOTIDE SEQUENCE [LARGE SCALE GENOMIC DNA]</scope>
    <source>
        <strain evidence="2 5">FDAARGOS_923</strain>
    </source>
</reference>
<feature type="transmembrane region" description="Helical" evidence="1">
    <location>
        <begin position="84"/>
        <end position="107"/>
    </location>
</feature>
<keyword evidence="1" id="KW-1003">Cell membrane</keyword>
<dbReference type="Proteomes" id="UP000435910">
    <property type="component" value="Unassembled WGS sequence"/>
</dbReference>
<keyword evidence="1" id="KW-0472">Membrane</keyword>
<proteinExistence type="inferred from homology"/>
<dbReference type="EMBL" id="CP065647">
    <property type="protein sequence ID" value="QPR72874.1"/>
    <property type="molecule type" value="Genomic_DNA"/>
</dbReference>
<dbReference type="GO" id="GO:0071555">
    <property type="term" value="P:cell wall organization"/>
    <property type="evidence" value="ECO:0007669"/>
    <property type="project" value="UniProtKB-KW"/>
</dbReference>
<dbReference type="GeneID" id="92858528"/>
<comment type="similarity">
    <text evidence="1">Belongs to the Amj family.</text>
</comment>
<feature type="transmembrane region" description="Helical" evidence="1">
    <location>
        <begin position="193"/>
        <end position="212"/>
    </location>
</feature>
<dbReference type="GO" id="GO:0005886">
    <property type="term" value="C:plasma membrane"/>
    <property type="evidence" value="ECO:0007669"/>
    <property type="project" value="UniProtKB-SubCell"/>
</dbReference>
<keyword evidence="1" id="KW-0812">Transmembrane</keyword>